<evidence type="ECO:0000313" key="2">
    <source>
        <dbReference type="EMBL" id="GBP36967.1"/>
    </source>
</evidence>
<reference evidence="2 3" key="1">
    <citation type="journal article" date="2019" name="Commun. Biol.">
        <title>The bagworm genome reveals a unique fibroin gene that provides high tensile strength.</title>
        <authorList>
            <person name="Kono N."/>
            <person name="Nakamura H."/>
            <person name="Ohtoshi R."/>
            <person name="Tomita M."/>
            <person name="Numata K."/>
            <person name="Arakawa K."/>
        </authorList>
    </citation>
    <scope>NUCLEOTIDE SEQUENCE [LARGE SCALE GENOMIC DNA]</scope>
</reference>
<evidence type="ECO:0000313" key="3">
    <source>
        <dbReference type="Proteomes" id="UP000299102"/>
    </source>
</evidence>
<sequence>MELEYLQTQRYEYIIDAVCTDVMKHKILSLYRLPHTDRQSERYPSNAILLRVRPRRAAPARIRYVELANAPPGRSNTEDIPTGAPSHRYI</sequence>
<accession>A0A4C1VFC0</accession>
<protein>
    <submittedName>
        <fullName evidence="2">Uncharacterized protein</fullName>
    </submittedName>
</protein>
<name>A0A4C1VFC0_EUMVA</name>
<feature type="region of interest" description="Disordered" evidence="1">
    <location>
        <begin position="71"/>
        <end position="90"/>
    </location>
</feature>
<comment type="caution">
    <text evidence="2">The sequence shown here is derived from an EMBL/GenBank/DDBJ whole genome shotgun (WGS) entry which is preliminary data.</text>
</comment>
<gene>
    <name evidence="2" type="ORF">EVAR_96960_1</name>
</gene>
<dbReference type="AlphaFoldDB" id="A0A4C1VFC0"/>
<dbReference type="EMBL" id="BGZK01000326">
    <property type="protein sequence ID" value="GBP36967.1"/>
    <property type="molecule type" value="Genomic_DNA"/>
</dbReference>
<organism evidence="2 3">
    <name type="scientific">Eumeta variegata</name>
    <name type="common">Bagworm moth</name>
    <name type="synonym">Eumeta japonica</name>
    <dbReference type="NCBI Taxonomy" id="151549"/>
    <lineage>
        <taxon>Eukaryota</taxon>
        <taxon>Metazoa</taxon>
        <taxon>Ecdysozoa</taxon>
        <taxon>Arthropoda</taxon>
        <taxon>Hexapoda</taxon>
        <taxon>Insecta</taxon>
        <taxon>Pterygota</taxon>
        <taxon>Neoptera</taxon>
        <taxon>Endopterygota</taxon>
        <taxon>Lepidoptera</taxon>
        <taxon>Glossata</taxon>
        <taxon>Ditrysia</taxon>
        <taxon>Tineoidea</taxon>
        <taxon>Psychidae</taxon>
        <taxon>Oiketicinae</taxon>
        <taxon>Eumeta</taxon>
    </lineage>
</organism>
<evidence type="ECO:0000256" key="1">
    <source>
        <dbReference type="SAM" id="MobiDB-lite"/>
    </source>
</evidence>
<dbReference type="Proteomes" id="UP000299102">
    <property type="component" value="Unassembled WGS sequence"/>
</dbReference>
<keyword evidence="3" id="KW-1185">Reference proteome</keyword>
<proteinExistence type="predicted"/>